<dbReference type="InterPro" id="IPR022572">
    <property type="entry name" value="DNA_rep/recomb_RecO_N"/>
</dbReference>
<dbReference type="SUPFAM" id="SSF50249">
    <property type="entry name" value="Nucleic acid-binding proteins"/>
    <property type="match status" value="1"/>
</dbReference>
<accession>A0ABW3N683</accession>
<evidence type="ECO:0000256" key="2">
    <source>
        <dbReference type="ARBA" id="ARBA00021310"/>
    </source>
</evidence>
<evidence type="ECO:0000256" key="6">
    <source>
        <dbReference type="ARBA" id="ARBA00033409"/>
    </source>
</evidence>
<dbReference type="RefSeq" id="WP_386128271.1">
    <property type="nucleotide sequence ID" value="NZ_JBHTJL010000009.1"/>
</dbReference>
<dbReference type="HAMAP" id="MF_00201">
    <property type="entry name" value="RecO"/>
    <property type="match status" value="1"/>
</dbReference>
<dbReference type="Gene3D" id="1.20.1440.120">
    <property type="entry name" value="Recombination protein O, C-terminal domain"/>
    <property type="match status" value="1"/>
</dbReference>
<keyword evidence="4 7" id="KW-0233">DNA recombination</keyword>
<evidence type="ECO:0000256" key="1">
    <source>
        <dbReference type="ARBA" id="ARBA00007452"/>
    </source>
</evidence>
<dbReference type="InterPro" id="IPR003717">
    <property type="entry name" value="RecO"/>
</dbReference>
<dbReference type="Proteomes" id="UP001597013">
    <property type="component" value="Unassembled WGS sequence"/>
</dbReference>
<dbReference type="InterPro" id="IPR042242">
    <property type="entry name" value="RecO_C"/>
</dbReference>
<dbReference type="PANTHER" id="PTHR33991:SF1">
    <property type="entry name" value="DNA REPAIR PROTEIN RECO"/>
    <property type="match status" value="1"/>
</dbReference>
<proteinExistence type="inferred from homology"/>
<dbReference type="Pfam" id="PF11967">
    <property type="entry name" value="RecO_N"/>
    <property type="match status" value="1"/>
</dbReference>
<comment type="caution">
    <text evidence="9">The sequence shown here is derived from an EMBL/GenBank/DDBJ whole genome shotgun (WGS) entry which is preliminary data.</text>
</comment>
<dbReference type="Gene3D" id="2.40.50.140">
    <property type="entry name" value="Nucleic acid-binding proteins"/>
    <property type="match status" value="1"/>
</dbReference>
<comment type="similarity">
    <text evidence="1 7">Belongs to the RecO family.</text>
</comment>
<keyword evidence="10" id="KW-1185">Reference proteome</keyword>
<gene>
    <name evidence="7 9" type="primary">recO</name>
    <name evidence="9" type="ORF">ACFQ1Q_04130</name>
</gene>
<evidence type="ECO:0000256" key="4">
    <source>
        <dbReference type="ARBA" id="ARBA00023172"/>
    </source>
</evidence>
<dbReference type="InterPro" id="IPR037278">
    <property type="entry name" value="ARFGAP/RecO"/>
</dbReference>
<evidence type="ECO:0000259" key="8">
    <source>
        <dbReference type="Pfam" id="PF11967"/>
    </source>
</evidence>
<reference evidence="10" key="1">
    <citation type="journal article" date="2019" name="Int. J. Syst. Evol. Microbiol.">
        <title>The Global Catalogue of Microorganisms (GCM) 10K type strain sequencing project: providing services to taxonomists for standard genome sequencing and annotation.</title>
        <authorList>
            <consortium name="The Broad Institute Genomics Platform"/>
            <consortium name="The Broad Institute Genome Sequencing Center for Infectious Disease"/>
            <person name="Wu L."/>
            <person name="Ma J."/>
        </authorList>
    </citation>
    <scope>NUCLEOTIDE SEQUENCE [LARGE SCALE GENOMIC DNA]</scope>
    <source>
        <strain evidence="10">CCUG 62215</strain>
    </source>
</reference>
<keyword evidence="5 7" id="KW-0234">DNA repair</keyword>
<dbReference type="InterPro" id="IPR012340">
    <property type="entry name" value="NA-bd_OB-fold"/>
</dbReference>
<protein>
    <recommendedName>
        <fullName evidence="2 7">DNA repair protein RecO</fullName>
    </recommendedName>
    <alternativeName>
        <fullName evidence="6 7">Recombination protein O</fullName>
    </alternativeName>
</protein>
<name>A0ABW3N683_9FLAO</name>
<dbReference type="EMBL" id="JBHTJL010000009">
    <property type="protein sequence ID" value="MFD1062423.1"/>
    <property type="molecule type" value="Genomic_DNA"/>
</dbReference>
<feature type="domain" description="DNA replication/recombination mediator RecO N-terminal" evidence="8">
    <location>
        <begin position="1"/>
        <end position="79"/>
    </location>
</feature>
<evidence type="ECO:0000256" key="5">
    <source>
        <dbReference type="ARBA" id="ARBA00023204"/>
    </source>
</evidence>
<dbReference type="SUPFAM" id="SSF57863">
    <property type="entry name" value="ArfGap/RecO-like zinc finger"/>
    <property type="match status" value="1"/>
</dbReference>
<comment type="function">
    <text evidence="7">Involved in DNA repair and RecF pathway recombination.</text>
</comment>
<dbReference type="PANTHER" id="PTHR33991">
    <property type="entry name" value="DNA REPAIR PROTEIN RECO"/>
    <property type="match status" value="1"/>
</dbReference>
<sequence>MLSKSSVIVLSKLKYKDYDLIVRTYNKERGAISYLIKGGLKSTKSSRAKSVYFQPLMQLSIEENYKPNQSLHYLKEVKTNYIYRTLYTNVYKSSIVLFLSELMANVLKEEEKNEDLFNFIETAFQYLDSEDNYANFHLLFLLKLSRYLGFQPETPKFESQYFNLQTGYFETTSKGRFSISGRNLTLLKALLGINFDDLDNIKMNASERQDFLGIVLLYFELHLEGFKRPKSLTVLSEVFR</sequence>
<evidence type="ECO:0000313" key="10">
    <source>
        <dbReference type="Proteomes" id="UP001597013"/>
    </source>
</evidence>
<dbReference type="NCBIfam" id="TIGR00613">
    <property type="entry name" value="reco"/>
    <property type="match status" value="1"/>
</dbReference>
<evidence type="ECO:0000313" key="9">
    <source>
        <dbReference type="EMBL" id="MFD1062423.1"/>
    </source>
</evidence>
<organism evidence="9 10">
    <name type="scientific">Winogradskyella litorisediminis</name>
    <dbReference type="NCBI Taxonomy" id="1156618"/>
    <lineage>
        <taxon>Bacteria</taxon>
        <taxon>Pseudomonadati</taxon>
        <taxon>Bacteroidota</taxon>
        <taxon>Flavobacteriia</taxon>
        <taxon>Flavobacteriales</taxon>
        <taxon>Flavobacteriaceae</taxon>
        <taxon>Winogradskyella</taxon>
    </lineage>
</organism>
<keyword evidence="3 7" id="KW-0227">DNA damage</keyword>
<evidence type="ECO:0000256" key="3">
    <source>
        <dbReference type="ARBA" id="ARBA00022763"/>
    </source>
</evidence>
<dbReference type="Pfam" id="PF02565">
    <property type="entry name" value="RecO_C"/>
    <property type="match status" value="1"/>
</dbReference>
<evidence type="ECO:0000256" key="7">
    <source>
        <dbReference type="HAMAP-Rule" id="MF_00201"/>
    </source>
</evidence>